<organism evidence="2 3">
    <name type="scientific">Candidatus Daviesbacteria bacterium GW2011_GWC2_40_12</name>
    <dbReference type="NCBI Taxonomy" id="1618431"/>
    <lineage>
        <taxon>Bacteria</taxon>
        <taxon>Candidatus Daviesiibacteriota</taxon>
    </lineage>
</organism>
<gene>
    <name evidence="2" type="ORF">UT77_C0009G0067</name>
</gene>
<dbReference type="EMBL" id="LBYB01000009">
    <property type="protein sequence ID" value="KKR41609.1"/>
    <property type="molecule type" value="Genomic_DNA"/>
</dbReference>
<proteinExistence type="predicted"/>
<accession>A0A0G0QMI7</accession>
<evidence type="ECO:0000313" key="2">
    <source>
        <dbReference type="EMBL" id="KKR41609.1"/>
    </source>
</evidence>
<feature type="non-terminal residue" evidence="2">
    <location>
        <position position="1"/>
    </location>
</feature>
<evidence type="ECO:0000313" key="3">
    <source>
        <dbReference type="Proteomes" id="UP000034881"/>
    </source>
</evidence>
<comment type="caution">
    <text evidence="2">The sequence shown here is derived from an EMBL/GenBank/DDBJ whole genome shotgun (WGS) entry which is preliminary data.</text>
</comment>
<feature type="coiled-coil region" evidence="1">
    <location>
        <begin position="83"/>
        <end position="110"/>
    </location>
</feature>
<dbReference type="Proteomes" id="UP000034881">
    <property type="component" value="Unassembled WGS sequence"/>
</dbReference>
<reference evidence="2 3" key="1">
    <citation type="journal article" date="2015" name="Nature">
        <title>rRNA introns, odd ribosomes, and small enigmatic genomes across a large radiation of phyla.</title>
        <authorList>
            <person name="Brown C.T."/>
            <person name="Hug L.A."/>
            <person name="Thomas B.C."/>
            <person name="Sharon I."/>
            <person name="Castelle C.J."/>
            <person name="Singh A."/>
            <person name="Wilkins M.J."/>
            <person name="Williams K.H."/>
            <person name="Banfield J.F."/>
        </authorList>
    </citation>
    <scope>NUCLEOTIDE SEQUENCE [LARGE SCALE GENOMIC DNA]</scope>
</reference>
<dbReference type="AlphaFoldDB" id="A0A0G0QMI7"/>
<sequence length="320" mass="37299">HDCTQETWVKEPETEEQLLDGFDSLRIKNQRVTEWLKKALKESHQDEVQYHNSTVGDLETRYEAVSRRMDKLYDDKLDEKITQEFYNRKFKQYSNEKDELTETIKRHSIASTGYINFGINLYDLSQRAKNIYLTAKNKDMLDEQRALIRLVFAKLTLNEGKLSWEYSKAFKMLSEAVAQTNCSKVENLEDFEKGTFEHAELPDSGSPAWIRTTNLDLTEFHLLPNGLDYLIIPRCGSRVYSLYTFTPPQRGFSSGLPFDYSQGFPELARFSSRHYCRELPILTGSRSTVELQGIINVRELFYHPSKLKSTPLFVAAYQKH</sequence>
<name>A0A0G0QMI7_9BACT</name>
<protein>
    <submittedName>
        <fullName evidence="2">Recombinase</fullName>
    </submittedName>
</protein>
<keyword evidence="1" id="KW-0175">Coiled coil</keyword>
<evidence type="ECO:0000256" key="1">
    <source>
        <dbReference type="SAM" id="Coils"/>
    </source>
</evidence>